<reference evidence="2" key="1">
    <citation type="submission" date="2014-09" db="EMBL/GenBank/DDBJ databases">
        <authorList>
            <person name="Magalhaes I.L.F."/>
            <person name="Oliveira U."/>
            <person name="Santos F.R."/>
            <person name="Vidigal T.H.D.A."/>
            <person name="Brescovit A.D."/>
            <person name="Santos A.J."/>
        </authorList>
    </citation>
    <scope>NUCLEOTIDE SEQUENCE</scope>
    <source>
        <tissue evidence="2">Shoot tissue taken approximately 20 cm above the soil surface</tissue>
    </source>
</reference>
<sequence length="79" mass="8740">MATAILLAAIFKSSMRKLRSVSQNLICVNFLGLHAMYACPFAYYISYDVTFICALQVISFGCLIGCLAEKFELKASFPT</sequence>
<keyword evidence="1" id="KW-1133">Transmembrane helix</keyword>
<evidence type="ECO:0000256" key="1">
    <source>
        <dbReference type="SAM" id="Phobius"/>
    </source>
</evidence>
<keyword evidence="1" id="KW-0812">Transmembrane</keyword>
<keyword evidence="1" id="KW-0472">Membrane</keyword>
<organism evidence="2">
    <name type="scientific">Arundo donax</name>
    <name type="common">Giant reed</name>
    <name type="synonym">Donax arundinaceus</name>
    <dbReference type="NCBI Taxonomy" id="35708"/>
    <lineage>
        <taxon>Eukaryota</taxon>
        <taxon>Viridiplantae</taxon>
        <taxon>Streptophyta</taxon>
        <taxon>Embryophyta</taxon>
        <taxon>Tracheophyta</taxon>
        <taxon>Spermatophyta</taxon>
        <taxon>Magnoliopsida</taxon>
        <taxon>Liliopsida</taxon>
        <taxon>Poales</taxon>
        <taxon>Poaceae</taxon>
        <taxon>PACMAD clade</taxon>
        <taxon>Arundinoideae</taxon>
        <taxon>Arundineae</taxon>
        <taxon>Arundo</taxon>
    </lineage>
</organism>
<feature type="transmembrane region" description="Helical" evidence="1">
    <location>
        <begin position="21"/>
        <end position="43"/>
    </location>
</feature>
<evidence type="ECO:0000313" key="2">
    <source>
        <dbReference type="EMBL" id="JAD95375.1"/>
    </source>
</evidence>
<proteinExistence type="predicted"/>
<reference evidence="2" key="2">
    <citation type="journal article" date="2015" name="Data Brief">
        <title>Shoot transcriptome of the giant reed, Arundo donax.</title>
        <authorList>
            <person name="Barrero R.A."/>
            <person name="Guerrero F.D."/>
            <person name="Moolhuijzen P."/>
            <person name="Goolsby J.A."/>
            <person name="Tidwell J."/>
            <person name="Bellgard S.E."/>
            <person name="Bellgard M.I."/>
        </authorList>
    </citation>
    <scope>NUCLEOTIDE SEQUENCE</scope>
    <source>
        <tissue evidence="2">Shoot tissue taken approximately 20 cm above the soil surface</tissue>
    </source>
</reference>
<accession>A0A0A9EBR7</accession>
<dbReference type="AlphaFoldDB" id="A0A0A9EBR7"/>
<protein>
    <submittedName>
        <fullName evidence="2">Uncharacterized protein</fullName>
    </submittedName>
</protein>
<dbReference type="EMBL" id="GBRH01202520">
    <property type="protein sequence ID" value="JAD95375.1"/>
    <property type="molecule type" value="Transcribed_RNA"/>
</dbReference>
<feature type="transmembrane region" description="Helical" evidence="1">
    <location>
        <begin position="49"/>
        <end position="68"/>
    </location>
</feature>
<name>A0A0A9EBR7_ARUDO</name>